<keyword evidence="16" id="KW-1185">Reference proteome</keyword>
<evidence type="ECO:0000256" key="11">
    <source>
        <dbReference type="SAM" id="MobiDB-lite"/>
    </source>
</evidence>
<dbReference type="GO" id="GO:0008270">
    <property type="term" value="F:zinc ion binding"/>
    <property type="evidence" value="ECO:0007669"/>
    <property type="project" value="UniProtKB-KW"/>
</dbReference>
<feature type="transmembrane region" description="Helical" evidence="12">
    <location>
        <begin position="194"/>
        <end position="218"/>
    </location>
</feature>
<feature type="transmembrane region" description="Helical" evidence="12">
    <location>
        <begin position="130"/>
        <end position="148"/>
    </location>
</feature>
<keyword evidence="5" id="KW-0479">Metal-binding</keyword>
<evidence type="ECO:0000256" key="1">
    <source>
        <dbReference type="ARBA" id="ARBA00004141"/>
    </source>
</evidence>
<keyword evidence="6 10" id="KW-0863">Zinc-finger</keyword>
<evidence type="ECO:0000259" key="14">
    <source>
        <dbReference type="PROSITE" id="PS51140"/>
    </source>
</evidence>
<feature type="region of interest" description="Disordered" evidence="11">
    <location>
        <begin position="495"/>
        <end position="558"/>
    </location>
</feature>
<evidence type="ECO:0008006" key="17">
    <source>
        <dbReference type="Google" id="ProtNLM"/>
    </source>
</evidence>
<comment type="subcellular location">
    <subcellularLocation>
        <location evidence="1">Membrane</location>
        <topology evidence="1">Multi-pass membrane protein</topology>
    </subcellularLocation>
</comment>
<keyword evidence="3" id="KW-0808">Transferase</keyword>
<feature type="transmembrane region" description="Helical" evidence="12">
    <location>
        <begin position="92"/>
        <end position="118"/>
    </location>
</feature>
<dbReference type="InterPro" id="IPR013083">
    <property type="entry name" value="Znf_RING/FYVE/PHD"/>
</dbReference>
<comment type="pathway">
    <text evidence="2">Protein modification; protein ubiquitination.</text>
</comment>
<dbReference type="PANTHER" id="PTHR15067">
    <property type="entry name" value="E3 UBIQUITIN-PROTEIN LIGASE RNF8"/>
    <property type="match status" value="1"/>
</dbReference>
<dbReference type="GO" id="GO:0005783">
    <property type="term" value="C:endoplasmic reticulum"/>
    <property type="evidence" value="ECO:0007669"/>
    <property type="project" value="TreeGrafter"/>
</dbReference>
<keyword evidence="9 12" id="KW-0472">Membrane</keyword>
<dbReference type="PANTHER" id="PTHR15067:SF5">
    <property type="entry name" value="E3 UBIQUITIN-PROTEIN LIGASE AMFR"/>
    <property type="match status" value="1"/>
</dbReference>
<dbReference type="Proteomes" id="UP001152759">
    <property type="component" value="Chromosome 6"/>
</dbReference>
<evidence type="ECO:0000256" key="8">
    <source>
        <dbReference type="ARBA" id="ARBA00022989"/>
    </source>
</evidence>
<dbReference type="GO" id="GO:0016020">
    <property type="term" value="C:membrane"/>
    <property type="evidence" value="ECO:0007669"/>
    <property type="project" value="UniProtKB-SubCell"/>
</dbReference>
<dbReference type="Pfam" id="PF25563">
    <property type="entry name" value="TPR_SYVN1_N"/>
    <property type="match status" value="1"/>
</dbReference>
<gene>
    <name evidence="15" type="ORF">BEMITA_LOCUS9960</name>
</gene>
<feature type="domain" description="RING-type" evidence="13">
    <location>
        <begin position="348"/>
        <end position="386"/>
    </location>
</feature>
<feature type="domain" description="CUE" evidence="14">
    <location>
        <begin position="457"/>
        <end position="499"/>
    </location>
</feature>
<feature type="compositionally biased region" description="Low complexity" evidence="11">
    <location>
        <begin position="584"/>
        <end position="596"/>
    </location>
</feature>
<dbReference type="InterPro" id="IPR057992">
    <property type="entry name" value="TPR_SYVN1_N"/>
</dbReference>
<reference evidence="15" key="1">
    <citation type="submission" date="2021-12" db="EMBL/GenBank/DDBJ databases">
        <authorList>
            <person name="King R."/>
        </authorList>
    </citation>
    <scope>NUCLEOTIDE SEQUENCE</scope>
</reference>
<keyword evidence="7" id="KW-0862">Zinc</keyword>
<organism evidence="15 16">
    <name type="scientific">Bemisia tabaci</name>
    <name type="common">Sweetpotato whitefly</name>
    <name type="synonym">Aleurodes tabaci</name>
    <dbReference type="NCBI Taxonomy" id="7038"/>
    <lineage>
        <taxon>Eukaryota</taxon>
        <taxon>Metazoa</taxon>
        <taxon>Ecdysozoa</taxon>
        <taxon>Arthropoda</taxon>
        <taxon>Hexapoda</taxon>
        <taxon>Insecta</taxon>
        <taxon>Pterygota</taxon>
        <taxon>Neoptera</taxon>
        <taxon>Paraneoptera</taxon>
        <taxon>Hemiptera</taxon>
        <taxon>Sternorrhyncha</taxon>
        <taxon>Aleyrodoidea</taxon>
        <taxon>Aleyrodidae</taxon>
        <taxon>Aleyrodinae</taxon>
        <taxon>Bemisia</taxon>
    </lineage>
</organism>
<evidence type="ECO:0000259" key="13">
    <source>
        <dbReference type="PROSITE" id="PS50089"/>
    </source>
</evidence>
<evidence type="ECO:0000256" key="6">
    <source>
        <dbReference type="ARBA" id="ARBA00022771"/>
    </source>
</evidence>
<evidence type="ECO:0000256" key="10">
    <source>
        <dbReference type="PROSITE-ProRule" id="PRU00175"/>
    </source>
</evidence>
<keyword evidence="4 12" id="KW-0812">Transmembrane</keyword>
<dbReference type="GO" id="GO:0043130">
    <property type="term" value="F:ubiquitin binding"/>
    <property type="evidence" value="ECO:0007669"/>
    <property type="project" value="InterPro"/>
</dbReference>
<feature type="transmembrane region" description="Helical" evidence="12">
    <location>
        <begin position="224"/>
        <end position="243"/>
    </location>
</feature>
<evidence type="ECO:0000313" key="16">
    <source>
        <dbReference type="Proteomes" id="UP001152759"/>
    </source>
</evidence>
<dbReference type="GO" id="GO:0061630">
    <property type="term" value="F:ubiquitin protein ligase activity"/>
    <property type="evidence" value="ECO:0007669"/>
    <property type="project" value="TreeGrafter"/>
</dbReference>
<evidence type="ECO:0000256" key="2">
    <source>
        <dbReference type="ARBA" id="ARBA00004906"/>
    </source>
</evidence>
<evidence type="ECO:0000256" key="9">
    <source>
        <dbReference type="ARBA" id="ARBA00023136"/>
    </source>
</evidence>
<dbReference type="SMART" id="SM00546">
    <property type="entry name" value="CUE"/>
    <property type="match status" value="1"/>
</dbReference>
<dbReference type="PROSITE" id="PS51140">
    <property type="entry name" value="CUE"/>
    <property type="match status" value="1"/>
</dbReference>
<evidence type="ECO:0000256" key="5">
    <source>
        <dbReference type="ARBA" id="ARBA00022723"/>
    </source>
</evidence>
<feature type="region of interest" description="Disordered" evidence="11">
    <location>
        <begin position="578"/>
        <end position="602"/>
    </location>
</feature>
<dbReference type="SMART" id="SM00184">
    <property type="entry name" value="RING"/>
    <property type="match status" value="1"/>
</dbReference>
<evidence type="ECO:0000256" key="4">
    <source>
        <dbReference type="ARBA" id="ARBA00022692"/>
    </source>
</evidence>
<dbReference type="GO" id="GO:0000151">
    <property type="term" value="C:ubiquitin ligase complex"/>
    <property type="evidence" value="ECO:0007669"/>
    <property type="project" value="TreeGrafter"/>
</dbReference>
<feature type="transmembrane region" description="Helical" evidence="12">
    <location>
        <begin position="287"/>
        <end position="310"/>
    </location>
</feature>
<dbReference type="GO" id="GO:0006511">
    <property type="term" value="P:ubiquitin-dependent protein catabolic process"/>
    <property type="evidence" value="ECO:0007669"/>
    <property type="project" value="TreeGrafter"/>
</dbReference>
<dbReference type="InterPro" id="IPR003892">
    <property type="entry name" value="CUE"/>
</dbReference>
<dbReference type="Pfam" id="PF13639">
    <property type="entry name" value="zf-RING_2"/>
    <property type="match status" value="1"/>
</dbReference>
<evidence type="ECO:0000256" key="3">
    <source>
        <dbReference type="ARBA" id="ARBA00022679"/>
    </source>
</evidence>
<protein>
    <recommendedName>
        <fullName evidence="17">E3 ubiquitin-protein ligase AMFR</fullName>
    </recommendedName>
</protein>
<dbReference type="CDD" id="cd14421">
    <property type="entry name" value="CUE_AMFR"/>
    <property type="match status" value="1"/>
</dbReference>
<dbReference type="GO" id="GO:0070936">
    <property type="term" value="P:protein K48-linked ubiquitination"/>
    <property type="evidence" value="ECO:0007669"/>
    <property type="project" value="TreeGrafter"/>
</dbReference>
<dbReference type="CDD" id="cd16455">
    <property type="entry name" value="RING-H2_AMFR"/>
    <property type="match status" value="1"/>
</dbReference>
<dbReference type="AlphaFoldDB" id="A0A9P0AGM2"/>
<accession>A0A9P0AGM2</accession>
<dbReference type="Gene3D" id="1.10.8.10">
    <property type="entry name" value="DNA helicase RuvA subunit, C-terminal domain"/>
    <property type="match status" value="1"/>
</dbReference>
<proteinExistence type="predicted"/>
<dbReference type="Gene3D" id="3.30.40.10">
    <property type="entry name" value="Zinc/RING finger domain, C3HC4 (zinc finger)"/>
    <property type="match status" value="1"/>
</dbReference>
<evidence type="ECO:0000313" key="15">
    <source>
        <dbReference type="EMBL" id="CAH0391328.1"/>
    </source>
</evidence>
<feature type="transmembrane region" description="Helical" evidence="12">
    <location>
        <begin position="16"/>
        <end position="33"/>
    </location>
</feature>
<keyword evidence="8 12" id="KW-1133">Transmembrane helix</keyword>
<name>A0A9P0AGM2_BEMTA</name>
<feature type="transmembrane region" description="Helical" evidence="12">
    <location>
        <begin position="68"/>
        <end position="86"/>
    </location>
</feature>
<dbReference type="FunFam" id="3.30.40.10:FF:000149">
    <property type="entry name" value="E3 ubiquitin-protein ligase AMFR"/>
    <property type="match status" value="1"/>
</dbReference>
<dbReference type="KEGG" id="btab:109034781"/>
<dbReference type="GO" id="GO:0005829">
    <property type="term" value="C:cytosol"/>
    <property type="evidence" value="ECO:0007669"/>
    <property type="project" value="TreeGrafter"/>
</dbReference>
<dbReference type="EMBL" id="OU963867">
    <property type="protein sequence ID" value="CAH0391328.1"/>
    <property type="molecule type" value="Genomic_DNA"/>
</dbReference>
<feature type="transmembrane region" description="Helical" evidence="12">
    <location>
        <begin position="154"/>
        <end position="173"/>
    </location>
</feature>
<sequence>MPSVFVSGLPRPSLKLYSIFSAALLSCSVFYAVQTANNNQGLKNNSSQGSMFSSLSNSSDTLVHQLKLSSSSGFLAWALNVITFILQDPLSIWAVINAAVCGLILTAKTVQVLVFGELRVVEMQHLKDKFWNYLFYKFIFVFGVINVQNMDEVILWYTWFVILGFLQLLALVCKDRFEYYLFSTTPTSWNHIRLLCLLGAILVLSGVLLIAAIGVGFFGGFNTFAFMAAECLLLALSVQHTLLRYLLHLYNSRGNNSWSRGHLPYYAELICDLTILILELLHHLHMLVWSNIFLSMASLVIGLHIKFLFYQIQRRIKKHRNYWWVITHMEKSYPEATSEELAENSDNCAICWEKMESARKLPCSHLFHNTCLQSWLEQDTSCPTCRMYLGIRPPPGMSSVVLSRDALNTPRRSRSPYHYFHFDGSRYGSWLPSFSVEVTHPPQLLRLDSMQSDSSSQIDSMARQVQQLFPDYPLSTLRDDLHVTRSVELTVENILDGRIPPPSPSFEEENGTPGEAPSSSSSWQPFSPSFTPTSSDVSIEPSEPLTTGSRFSKSPSERELILQLRKEKLLLAARKKYLDRQAATSSSGESSTSTDQSHSKVD</sequence>
<feature type="compositionally biased region" description="Polar residues" evidence="11">
    <location>
        <begin position="544"/>
        <end position="554"/>
    </location>
</feature>
<feature type="compositionally biased region" description="Low complexity" evidence="11">
    <location>
        <begin position="517"/>
        <end position="535"/>
    </location>
</feature>
<evidence type="ECO:0000256" key="7">
    <source>
        <dbReference type="ARBA" id="ARBA00022833"/>
    </source>
</evidence>
<dbReference type="InterPro" id="IPR001841">
    <property type="entry name" value="Znf_RING"/>
</dbReference>
<evidence type="ECO:0000256" key="12">
    <source>
        <dbReference type="SAM" id="Phobius"/>
    </source>
</evidence>
<dbReference type="GO" id="GO:0030968">
    <property type="term" value="P:endoplasmic reticulum unfolded protein response"/>
    <property type="evidence" value="ECO:0007669"/>
    <property type="project" value="TreeGrafter"/>
</dbReference>
<dbReference type="SUPFAM" id="SSF57850">
    <property type="entry name" value="RING/U-box"/>
    <property type="match status" value="1"/>
</dbReference>
<dbReference type="PROSITE" id="PS50089">
    <property type="entry name" value="ZF_RING_2"/>
    <property type="match status" value="1"/>
</dbReference>
<dbReference type="Pfam" id="PF02845">
    <property type="entry name" value="CUE"/>
    <property type="match status" value="1"/>
</dbReference>